<dbReference type="RefSeq" id="XP_002946212.1">
    <property type="nucleotide sequence ID" value="XM_002946166.1"/>
</dbReference>
<dbReference type="Pfam" id="PF03372">
    <property type="entry name" value="Exo_endo_phos"/>
    <property type="match status" value="1"/>
</dbReference>
<dbReference type="GeneID" id="9625285"/>
<evidence type="ECO:0000259" key="2">
    <source>
        <dbReference type="Pfam" id="PF03372"/>
    </source>
</evidence>
<protein>
    <recommendedName>
        <fullName evidence="2">Endonuclease/exonuclease/phosphatase domain-containing protein</fullName>
    </recommendedName>
</protein>
<keyword evidence="4" id="KW-1185">Reference proteome</keyword>
<dbReference type="Proteomes" id="UP000001058">
    <property type="component" value="Unassembled WGS sequence"/>
</dbReference>
<dbReference type="InterPro" id="IPR036691">
    <property type="entry name" value="Endo/exonu/phosph_ase_sf"/>
</dbReference>
<proteinExistence type="predicted"/>
<feature type="compositionally biased region" description="Basic and acidic residues" evidence="1">
    <location>
        <begin position="17"/>
        <end position="30"/>
    </location>
</feature>
<dbReference type="OrthoDB" id="8052050at2759"/>
<evidence type="ECO:0000256" key="1">
    <source>
        <dbReference type="SAM" id="MobiDB-lite"/>
    </source>
</evidence>
<organism evidence="4">
    <name type="scientific">Volvox carteri f. nagariensis</name>
    <dbReference type="NCBI Taxonomy" id="3068"/>
    <lineage>
        <taxon>Eukaryota</taxon>
        <taxon>Viridiplantae</taxon>
        <taxon>Chlorophyta</taxon>
        <taxon>core chlorophytes</taxon>
        <taxon>Chlorophyceae</taxon>
        <taxon>CS clade</taxon>
        <taxon>Chlamydomonadales</taxon>
        <taxon>Volvocaceae</taxon>
        <taxon>Volvox</taxon>
    </lineage>
</organism>
<dbReference type="Gene3D" id="3.60.10.10">
    <property type="entry name" value="Endonuclease/exonuclease/phosphatase"/>
    <property type="match status" value="1"/>
</dbReference>
<dbReference type="AlphaFoldDB" id="D8TIA5"/>
<feature type="region of interest" description="Disordered" evidence="1">
    <location>
        <begin position="1"/>
        <end position="30"/>
    </location>
</feature>
<dbReference type="InParanoid" id="D8TIA5"/>
<sequence length="444" mass="48877">MSANPSDNGRQALWSERATDRQPDAIHEYKGRIAGASTRKGSDSWREVHETGRWAKEEAANVHGLLEAGVFKLNQAGIRSFVTSHDIVVIAEAHLKDTIEEKDIALEGFRIFRVERSKEALRADYGGVVLYVRESLTRGITVVHKDNQLPGCEVIWARVSLSTGSSLLMGACYLAPETSRVYPDGGGTVSQRTAAAKAVFTRIQQSLTELRLGDEDVLIAGDLNARLSGAQHERNRAIPMDLPAYVNDIPDLEQSQAVCEVMGFEGLRDYQNYDGLGNRKRQDQVCNFFGAQLGALCRSEGLLVMNGRMRGDPEGRLTFPKGEAGGSMIDLFIATPRVLQQYATFLRWMTKAGVGKGWKARVEFDIARYQDYAEYFEGGSPTMNALSQVAEDLQRGVCNTTQAVERIGGALYKVLVGIRFGGTGNVNKHGNACWRVEPNWVQAG</sequence>
<evidence type="ECO:0000313" key="3">
    <source>
        <dbReference type="EMBL" id="EFJ53207.1"/>
    </source>
</evidence>
<dbReference type="EMBL" id="GL378323">
    <property type="protein sequence ID" value="EFJ53207.1"/>
    <property type="molecule type" value="Genomic_DNA"/>
</dbReference>
<dbReference type="InterPro" id="IPR005135">
    <property type="entry name" value="Endo/exonuclease/phosphatase"/>
</dbReference>
<evidence type="ECO:0000313" key="4">
    <source>
        <dbReference type="Proteomes" id="UP000001058"/>
    </source>
</evidence>
<dbReference type="STRING" id="3068.D8TIA5"/>
<dbReference type="KEGG" id="vcn:VOLCADRAFT_86251"/>
<feature type="domain" description="Endonuclease/exonuclease/phosphatase" evidence="2">
    <location>
        <begin position="73"/>
        <end position="263"/>
    </location>
</feature>
<dbReference type="SUPFAM" id="SSF56219">
    <property type="entry name" value="DNase I-like"/>
    <property type="match status" value="1"/>
</dbReference>
<gene>
    <name evidence="3" type="ORF">VOLCADRAFT_86251</name>
</gene>
<reference evidence="3 4" key="1">
    <citation type="journal article" date="2010" name="Science">
        <title>Genomic analysis of organismal complexity in the multicellular green alga Volvox carteri.</title>
        <authorList>
            <person name="Prochnik S.E."/>
            <person name="Umen J."/>
            <person name="Nedelcu A.M."/>
            <person name="Hallmann A."/>
            <person name="Miller S.M."/>
            <person name="Nishii I."/>
            <person name="Ferris P."/>
            <person name="Kuo A."/>
            <person name="Mitros T."/>
            <person name="Fritz-Laylin L.K."/>
            <person name="Hellsten U."/>
            <person name="Chapman J."/>
            <person name="Simakov O."/>
            <person name="Rensing S.A."/>
            <person name="Terry A."/>
            <person name="Pangilinan J."/>
            <person name="Kapitonov V."/>
            <person name="Jurka J."/>
            <person name="Salamov A."/>
            <person name="Shapiro H."/>
            <person name="Schmutz J."/>
            <person name="Grimwood J."/>
            <person name="Lindquist E."/>
            <person name="Lucas S."/>
            <person name="Grigoriev I.V."/>
            <person name="Schmitt R."/>
            <person name="Kirk D."/>
            <person name="Rokhsar D.S."/>
        </authorList>
    </citation>
    <scope>NUCLEOTIDE SEQUENCE [LARGE SCALE GENOMIC DNA]</scope>
    <source>
        <strain evidence="4">f. Nagariensis / Eve</strain>
    </source>
</reference>
<name>D8TIA5_VOLCA</name>
<accession>D8TIA5</accession>